<dbReference type="InterPro" id="IPR011054">
    <property type="entry name" value="Rudment_hybrid_motif"/>
</dbReference>
<dbReference type="PANTHER" id="PTHR11609:SF5">
    <property type="entry name" value="PHOSPHORIBOSYLAMINOIMIDAZOLE CARBOXYLASE"/>
    <property type="match status" value="1"/>
</dbReference>
<dbReference type="InterPro" id="IPR054350">
    <property type="entry name" value="PurT/PurK_preATP-grasp"/>
</dbReference>
<evidence type="ECO:0000256" key="4">
    <source>
        <dbReference type="HAMAP-Rule" id="MF_01928"/>
    </source>
</evidence>
<dbReference type="InterPro" id="IPR005875">
    <property type="entry name" value="PurK"/>
</dbReference>
<dbReference type="Gene3D" id="3.30.1490.20">
    <property type="entry name" value="ATP-grasp fold, A domain"/>
    <property type="match status" value="1"/>
</dbReference>
<comment type="caution">
    <text evidence="4">Lacks conserved residue(s) required for the propagation of feature annotation.</text>
</comment>
<keyword evidence="2 4" id="KW-0658">Purine biosynthesis</keyword>
<feature type="binding site" evidence="4">
    <location>
        <begin position="176"/>
        <end position="179"/>
    </location>
    <ligand>
        <name>ATP</name>
        <dbReference type="ChEBI" id="CHEBI:30616"/>
    </ligand>
</feature>
<comment type="function">
    <text evidence="5">Catalyzes the ATP-dependent conversion of 5-aminoimidazole ribonucleotide (AIR) and HCO(3)- to N5-carboxyaminoimidazole ribonucleotide (N5-CAIR).</text>
</comment>
<dbReference type="EMBL" id="CADCTQ010000575">
    <property type="protein sequence ID" value="CAA9321294.1"/>
    <property type="molecule type" value="Genomic_DNA"/>
</dbReference>
<dbReference type="InterPro" id="IPR011761">
    <property type="entry name" value="ATP-grasp"/>
</dbReference>
<dbReference type="GO" id="GO:0006189">
    <property type="term" value="P:'de novo' IMP biosynthetic process"/>
    <property type="evidence" value="ECO:0007669"/>
    <property type="project" value="UniProtKB-UniRule"/>
</dbReference>
<keyword evidence="6" id="KW-0175">Coiled coil</keyword>
<feature type="coiled-coil region" evidence="6">
    <location>
        <begin position="354"/>
        <end position="381"/>
    </location>
</feature>
<comment type="similarity">
    <text evidence="4 5">Belongs to the PurK/PurT family.</text>
</comment>
<feature type="binding site" evidence="4">
    <location>
        <begin position="263"/>
        <end position="264"/>
    </location>
    <ligand>
        <name>ATP</name>
        <dbReference type="ChEBI" id="CHEBI:30616"/>
    </ligand>
</feature>
<keyword evidence="1 4" id="KW-0547">Nucleotide-binding</keyword>
<reference evidence="8" key="1">
    <citation type="submission" date="2020-02" db="EMBL/GenBank/DDBJ databases">
        <authorList>
            <person name="Meier V. D."/>
        </authorList>
    </citation>
    <scope>NUCLEOTIDE SEQUENCE</scope>
    <source>
        <strain evidence="8">AVDCRST_MAG56</strain>
    </source>
</reference>
<feature type="binding site" evidence="4">
    <location>
        <position position="107"/>
    </location>
    <ligand>
        <name>ATP</name>
        <dbReference type="ChEBI" id="CHEBI:30616"/>
    </ligand>
</feature>
<dbReference type="Gene3D" id="3.40.50.20">
    <property type="match status" value="1"/>
</dbReference>
<dbReference type="InterPro" id="IPR040686">
    <property type="entry name" value="PurK_C"/>
</dbReference>
<gene>
    <name evidence="4 5" type="primary">purK</name>
    <name evidence="8" type="ORF">AVDCRST_MAG56-6926</name>
</gene>
<keyword evidence="3 4" id="KW-0067">ATP-binding</keyword>
<dbReference type="PANTHER" id="PTHR11609">
    <property type="entry name" value="PURINE BIOSYNTHESIS PROTEIN 6/7, PUR6/7"/>
    <property type="match status" value="1"/>
</dbReference>
<dbReference type="UniPathway" id="UPA00074">
    <property type="reaction ID" value="UER00942"/>
</dbReference>
<dbReference type="HAMAP" id="MF_01928">
    <property type="entry name" value="PurK"/>
    <property type="match status" value="1"/>
</dbReference>
<accession>A0A6J4L165</accession>
<evidence type="ECO:0000256" key="6">
    <source>
        <dbReference type="SAM" id="Coils"/>
    </source>
</evidence>
<comment type="catalytic activity">
    <reaction evidence="4 5">
        <text>5-amino-1-(5-phospho-beta-D-ribosyl)imidazole + hydrogencarbonate + ATP = 5-carboxyamino-1-(5-phospho-D-ribosyl)imidazole + ADP + phosphate + 2 H(+)</text>
        <dbReference type="Rhea" id="RHEA:19317"/>
        <dbReference type="ChEBI" id="CHEBI:15378"/>
        <dbReference type="ChEBI" id="CHEBI:17544"/>
        <dbReference type="ChEBI" id="CHEBI:30616"/>
        <dbReference type="ChEBI" id="CHEBI:43474"/>
        <dbReference type="ChEBI" id="CHEBI:58730"/>
        <dbReference type="ChEBI" id="CHEBI:137981"/>
        <dbReference type="ChEBI" id="CHEBI:456216"/>
        <dbReference type="EC" id="6.3.4.18"/>
    </reaction>
</comment>
<evidence type="ECO:0000256" key="1">
    <source>
        <dbReference type="ARBA" id="ARBA00022741"/>
    </source>
</evidence>
<evidence type="ECO:0000256" key="2">
    <source>
        <dbReference type="ARBA" id="ARBA00022755"/>
    </source>
</evidence>
<dbReference type="Pfam" id="PF02222">
    <property type="entry name" value="ATP-grasp"/>
    <property type="match status" value="1"/>
</dbReference>
<evidence type="ECO:0000313" key="8">
    <source>
        <dbReference type="EMBL" id="CAA9321294.1"/>
    </source>
</evidence>
<dbReference type="GO" id="GO:0046872">
    <property type="term" value="F:metal ion binding"/>
    <property type="evidence" value="ECO:0007669"/>
    <property type="project" value="InterPro"/>
</dbReference>
<dbReference type="NCBIfam" id="NF004679">
    <property type="entry name" value="PRK06019.1-5"/>
    <property type="match status" value="1"/>
</dbReference>
<dbReference type="InterPro" id="IPR003135">
    <property type="entry name" value="ATP-grasp_carboxylate-amine"/>
</dbReference>
<comment type="subunit">
    <text evidence="4 5">Homodimer.</text>
</comment>
<dbReference type="NCBIfam" id="TIGR01161">
    <property type="entry name" value="purK"/>
    <property type="match status" value="1"/>
</dbReference>
<protein>
    <recommendedName>
        <fullName evidence="4 5">N5-carboxyaminoimidazole ribonucleotide synthase</fullName>
        <shortName evidence="4 5">N5-CAIR synthase</shortName>
        <ecNumber evidence="4 5">6.3.4.18</ecNumber>
    </recommendedName>
    <alternativeName>
        <fullName evidence="4 5">5-(carboxyamino)imidazole ribonucleotide synthetase</fullName>
    </alternativeName>
</protein>
<organism evidence="8">
    <name type="scientific">uncultured Cytophagales bacterium</name>
    <dbReference type="NCBI Taxonomy" id="158755"/>
    <lineage>
        <taxon>Bacteria</taxon>
        <taxon>Pseudomonadati</taxon>
        <taxon>Bacteroidota</taxon>
        <taxon>Sphingobacteriia</taxon>
        <taxon>Sphingobacteriales</taxon>
        <taxon>environmental samples</taxon>
    </lineage>
</organism>
<evidence type="ECO:0000256" key="3">
    <source>
        <dbReference type="ARBA" id="ARBA00022840"/>
    </source>
</evidence>
<feature type="binding site" evidence="4">
    <location>
        <position position="145"/>
    </location>
    <ligand>
        <name>ATP</name>
        <dbReference type="ChEBI" id="CHEBI:30616"/>
    </ligand>
</feature>
<evidence type="ECO:0000259" key="7">
    <source>
        <dbReference type="PROSITE" id="PS50975"/>
    </source>
</evidence>
<dbReference type="InterPro" id="IPR013815">
    <property type="entry name" value="ATP_grasp_subdomain_1"/>
</dbReference>
<dbReference type="InterPro" id="IPR016185">
    <property type="entry name" value="PreATP-grasp_dom_sf"/>
</dbReference>
<dbReference type="AlphaFoldDB" id="A0A6J4L165"/>
<feature type="domain" description="ATP-grasp" evidence="7">
    <location>
        <begin position="111"/>
        <end position="293"/>
    </location>
</feature>
<proteinExistence type="inferred from homology"/>
<dbReference type="EC" id="6.3.4.18" evidence="4 5"/>
<dbReference type="GO" id="GO:0005524">
    <property type="term" value="F:ATP binding"/>
    <property type="evidence" value="ECO:0007669"/>
    <property type="project" value="UniProtKB-UniRule"/>
</dbReference>
<dbReference type="SUPFAM" id="SSF51246">
    <property type="entry name" value="Rudiment single hybrid motif"/>
    <property type="match status" value="1"/>
</dbReference>
<sequence>MNPFSSSFRLGILGGGQLGRMLLQSAIDFNLHVKVMDGDADAPCRVLAHEFTLGKLTDFDAVYAFGKTVDVLTIEIEHVNVDALEKLEAEGVKVYPQPRVIRTIQDKRVQKRFYETHKIPTSPFVLVDGVEDIRQHAGFLPAFQKLGTMGYDGRGVQRLDGLDDLPKAFPEPGLLEKAVDVAKEISVIVARNVRGEVAVFPPVELVFHPVKNLVEYLLAPAQLDELTVAQANEIALGVAQHLGIVGLLAVEMFVTPAGEVLVNESAPRPHNSGHHTIRANYTSQFEQHLRAILGLPLGDTDTQTQAAMVNLLGEDGHSGEAVYAGMDDILPINGVYPHLYGKRFTKPFRKMGHVTILDDDLEVLKEKIRHVQEKLKVVSRQS</sequence>
<dbReference type="PROSITE" id="PS50975">
    <property type="entry name" value="ATP_GRASP"/>
    <property type="match status" value="1"/>
</dbReference>
<comment type="function">
    <text evidence="4">Catalyzes the ATP-dependent conversion of 5-aminoimidazole ribonucleotide (AIR) and HCO(3)(-) to N5-carboxyaminoimidazole ribonucleotide (N5-CAIR).</text>
</comment>
<dbReference type="GO" id="GO:0005829">
    <property type="term" value="C:cytosol"/>
    <property type="evidence" value="ECO:0007669"/>
    <property type="project" value="TreeGrafter"/>
</dbReference>
<feature type="binding site" evidence="4">
    <location>
        <position position="184"/>
    </location>
    <ligand>
        <name>ATP</name>
        <dbReference type="ChEBI" id="CHEBI:30616"/>
    </ligand>
</feature>
<dbReference type="GO" id="GO:0004638">
    <property type="term" value="F:phosphoribosylaminoimidazole carboxylase activity"/>
    <property type="evidence" value="ECO:0007669"/>
    <property type="project" value="InterPro"/>
</dbReference>
<dbReference type="Gene3D" id="3.30.470.20">
    <property type="entry name" value="ATP-grasp fold, B domain"/>
    <property type="match status" value="1"/>
</dbReference>
<dbReference type="Pfam" id="PF22660">
    <property type="entry name" value="RS_preATP-grasp-like"/>
    <property type="match status" value="1"/>
</dbReference>
<evidence type="ECO:0000256" key="5">
    <source>
        <dbReference type="RuleBase" id="RU361200"/>
    </source>
</evidence>
<name>A0A6J4L165_9SPHI</name>
<dbReference type="GO" id="GO:0034028">
    <property type="term" value="F:5-(carboxyamino)imidazole ribonucleotide synthase activity"/>
    <property type="evidence" value="ECO:0007669"/>
    <property type="project" value="UniProtKB-UniRule"/>
</dbReference>
<dbReference type="Pfam" id="PF17769">
    <property type="entry name" value="PurK_C"/>
    <property type="match status" value="1"/>
</dbReference>
<dbReference type="SUPFAM" id="SSF56059">
    <property type="entry name" value="Glutathione synthetase ATP-binding domain-like"/>
    <property type="match status" value="1"/>
</dbReference>
<dbReference type="SUPFAM" id="SSF52440">
    <property type="entry name" value="PreATP-grasp domain"/>
    <property type="match status" value="1"/>
</dbReference>
<comment type="pathway">
    <text evidence="4 5">Purine metabolism; IMP biosynthesis via de novo pathway; 5-amino-1-(5-phospho-D-ribosyl)imidazole-4-carboxylate from 5-amino-1-(5-phospho-D-ribosyl)imidazole (N5-CAIR route): step 1/2.</text>
</comment>
<keyword evidence="4 5" id="KW-0436">Ligase</keyword>